<organism evidence="2 3">
    <name type="scientific">Desulfomonile tiedjei</name>
    <dbReference type="NCBI Taxonomy" id="2358"/>
    <lineage>
        <taxon>Bacteria</taxon>
        <taxon>Pseudomonadati</taxon>
        <taxon>Thermodesulfobacteriota</taxon>
        <taxon>Desulfomonilia</taxon>
        <taxon>Desulfomonilales</taxon>
        <taxon>Desulfomonilaceae</taxon>
        <taxon>Desulfomonile</taxon>
    </lineage>
</organism>
<dbReference type="PANTHER" id="PTHR41878:SF1">
    <property type="entry name" value="TNPR PROTEIN"/>
    <property type="match status" value="1"/>
</dbReference>
<dbReference type="InterPro" id="IPR012912">
    <property type="entry name" value="Plasmid_pRiA4b_Orf3-like"/>
</dbReference>
<dbReference type="EMBL" id="JACRDE010000524">
    <property type="protein sequence ID" value="MBI5251799.1"/>
    <property type="molecule type" value="Genomic_DNA"/>
</dbReference>
<dbReference type="InterPro" id="IPR024047">
    <property type="entry name" value="MM3350-like_sf"/>
</dbReference>
<feature type="domain" description="Plasmid pRiA4b Orf3-like" evidence="1">
    <location>
        <begin position="12"/>
        <end position="181"/>
    </location>
</feature>
<accession>A0A9D6V6J7</accession>
<gene>
    <name evidence="2" type="ORF">HY912_20085</name>
</gene>
<name>A0A9D6V6J7_9BACT</name>
<dbReference type="SUPFAM" id="SSF159941">
    <property type="entry name" value="MM3350-like"/>
    <property type="match status" value="1"/>
</dbReference>
<evidence type="ECO:0000313" key="2">
    <source>
        <dbReference type="EMBL" id="MBI5251799.1"/>
    </source>
</evidence>
<reference evidence="2" key="1">
    <citation type="submission" date="2020-07" db="EMBL/GenBank/DDBJ databases">
        <title>Huge and variable diversity of episymbiotic CPR bacteria and DPANN archaea in groundwater ecosystems.</title>
        <authorList>
            <person name="He C.Y."/>
            <person name="Keren R."/>
            <person name="Whittaker M."/>
            <person name="Farag I.F."/>
            <person name="Doudna J."/>
            <person name="Cate J.H.D."/>
            <person name="Banfield J.F."/>
        </authorList>
    </citation>
    <scope>NUCLEOTIDE SEQUENCE</scope>
    <source>
        <strain evidence="2">NC_groundwater_1664_Pr3_B-0.1um_52_9</strain>
    </source>
</reference>
<dbReference type="Pfam" id="PF07929">
    <property type="entry name" value="PRiA4_ORF3"/>
    <property type="match status" value="1"/>
</dbReference>
<protein>
    <submittedName>
        <fullName evidence="2">Plasmid pRiA4b ORF-3 family protein</fullName>
    </submittedName>
</protein>
<dbReference type="Gene3D" id="3.10.290.30">
    <property type="entry name" value="MM3350-like"/>
    <property type="match status" value="1"/>
</dbReference>
<comment type="caution">
    <text evidence="2">The sequence shown here is derived from an EMBL/GenBank/DDBJ whole genome shotgun (WGS) entry which is preliminary data.</text>
</comment>
<dbReference type="PANTHER" id="PTHR41878">
    <property type="entry name" value="LEXA REPRESSOR-RELATED"/>
    <property type="match status" value="1"/>
</dbReference>
<evidence type="ECO:0000259" key="1">
    <source>
        <dbReference type="Pfam" id="PF07929"/>
    </source>
</evidence>
<evidence type="ECO:0000313" key="3">
    <source>
        <dbReference type="Proteomes" id="UP000807825"/>
    </source>
</evidence>
<dbReference type="AlphaFoldDB" id="A0A9D6V6J7"/>
<proteinExistence type="predicted"/>
<sequence>MPVKKKSDEKRAYQIKVTLRDIRPPIWRRMLVPCDIRLDNLHRVLQVVMGWTDSHLHEFIIDGVSYGDPSLDVDMGDDVENEKRFNLHKVVPGEKSKFHYLYDFGDSWEHEILVEKILPIEKGTRYPVCLAGKRACPPEDCGGAPGYENLLEALKDPSHPEHEEMFEWLPGDFDSEKFDIKSINVELGGSPR</sequence>
<dbReference type="Proteomes" id="UP000807825">
    <property type="component" value="Unassembled WGS sequence"/>
</dbReference>